<accession>A0A8J9UQ99</accession>
<dbReference type="Proteomes" id="UP000838878">
    <property type="component" value="Chromosome 3"/>
</dbReference>
<keyword evidence="2" id="KW-0732">Signal</keyword>
<organism evidence="4 5">
    <name type="scientific">Brenthis ino</name>
    <name type="common">lesser marbled fritillary</name>
    <dbReference type="NCBI Taxonomy" id="405034"/>
    <lineage>
        <taxon>Eukaryota</taxon>
        <taxon>Metazoa</taxon>
        <taxon>Ecdysozoa</taxon>
        <taxon>Arthropoda</taxon>
        <taxon>Hexapoda</taxon>
        <taxon>Insecta</taxon>
        <taxon>Pterygota</taxon>
        <taxon>Neoptera</taxon>
        <taxon>Endopterygota</taxon>
        <taxon>Lepidoptera</taxon>
        <taxon>Glossata</taxon>
        <taxon>Ditrysia</taxon>
        <taxon>Papilionoidea</taxon>
        <taxon>Nymphalidae</taxon>
        <taxon>Heliconiinae</taxon>
        <taxon>Argynnini</taxon>
        <taxon>Brenthis</taxon>
    </lineage>
</organism>
<evidence type="ECO:0000259" key="3">
    <source>
        <dbReference type="PROSITE" id="PS50041"/>
    </source>
</evidence>
<feature type="compositionally biased region" description="Basic and acidic residues" evidence="1">
    <location>
        <begin position="224"/>
        <end position="237"/>
    </location>
</feature>
<dbReference type="EMBL" id="OV170223">
    <property type="protein sequence ID" value="CAH0723034.1"/>
    <property type="molecule type" value="Genomic_DNA"/>
</dbReference>
<proteinExistence type="predicted"/>
<dbReference type="SMART" id="SM00034">
    <property type="entry name" value="CLECT"/>
    <property type="match status" value="1"/>
</dbReference>
<dbReference type="PROSITE" id="PS50041">
    <property type="entry name" value="C_TYPE_LECTIN_2"/>
    <property type="match status" value="1"/>
</dbReference>
<feature type="signal peptide" evidence="2">
    <location>
        <begin position="1"/>
        <end position="31"/>
    </location>
</feature>
<reference evidence="4" key="1">
    <citation type="submission" date="2021-12" db="EMBL/GenBank/DDBJ databases">
        <authorList>
            <person name="Martin H S."/>
        </authorList>
    </citation>
    <scope>NUCLEOTIDE SEQUENCE</scope>
</reference>
<evidence type="ECO:0000313" key="4">
    <source>
        <dbReference type="EMBL" id="CAH0723034.1"/>
    </source>
</evidence>
<evidence type="ECO:0000256" key="1">
    <source>
        <dbReference type="SAM" id="MobiDB-lite"/>
    </source>
</evidence>
<dbReference type="InterPro" id="IPR016186">
    <property type="entry name" value="C-type_lectin-like/link_sf"/>
</dbReference>
<evidence type="ECO:0000256" key="2">
    <source>
        <dbReference type="SAM" id="SignalP"/>
    </source>
</evidence>
<feature type="chain" id="PRO_5035423557" description="C-type lectin domain-containing protein" evidence="2">
    <location>
        <begin position="32"/>
        <end position="448"/>
    </location>
</feature>
<dbReference type="Pfam" id="PF00059">
    <property type="entry name" value="Lectin_C"/>
    <property type="match status" value="1"/>
</dbReference>
<dbReference type="InterPro" id="IPR016187">
    <property type="entry name" value="CTDL_fold"/>
</dbReference>
<sequence length="448" mass="49094">MVLVTVPKYGGLLKMALWCIGIILLLGSVNSENSTISEIDTCDAPGVGPWSLALENWAVSTPSGRHGRIMVLPPSKGYYVTERIDTPYLTPPPPPPSPHFTPSLFHSANDQISNQIHNTTKVDQKLSRLGLAPSQEQKPTSIEQNEKLTLNLQEVNSVSHGRISQYPGYSPYGGPPPHASQGYREWEAHSPPGVSKIVNRPPSPYKDKYKPNYPANQSPGRPAGIDRVDEPPRKQVSETDLHLLSAIEKLVYRADLMEKRLRKVEEGLHRLVVGIETKPDPCPANYTRVGGACYWYAAEARDWKGAATQCRQRGAALLELLDAAQARVLKAALLADGDLRGHDFWTGGLNPGLLWIWSHSAKPVEANTTSGASGTSGASDIPGEGRCLALAADAARGAHGYRGRDCAQPLRYICQKEEDKLALSNEIERASRMLTERRKAKLLWDDIV</sequence>
<feature type="domain" description="C-type lectin" evidence="3">
    <location>
        <begin position="289"/>
        <end position="415"/>
    </location>
</feature>
<keyword evidence="5" id="KW-1185">Reference proteome</keyword>
<feature type="region of interest" description="Disordered" evidence="1">
    <location>
        <begin position="166"/>
        <end position="237"/>
    </location>
</feature>
<name>A0A8J9UQ99_9NEOP</name>
<dbReference type="Gene3D" id="3.10.100.10">
    <property type="entry name" value="Mannose-Binding Protein A, subunit A"/>
    <property type="match status" value="1"/>
</dbReference>
<dbReference type="SUPFAM" id="SSF56436">
    <property type="entry name" value="C-type lectin-like"/>
    <property type="match status" value="1"/>
</dbReference>
<dbReference type="AlphaFoldDB" id="A0A8J9UQ99"/>
<dbReference type="OrthoDB" id="2142683at2759"/>
<dbReference type="InterPro" id="IPR001304">
    <property type="entry name" value="C-type_lectin-like"/>
</dbReference>
<protein>
    <recommendedName>
        <fullName evidence="3">C-type lectin domain-containing protein</fullName>
    </recommendedName>
</protein>
<gene>
    <name evidence="4" type="ORF">BINO364_LOCUS8911</name>
</gene>
<feature type="non-terminal residue" evidence="4">
    <location>
        <position position="448"/>
    </location>
</feature>
<evidence type="ECO:0000313" key="5">
    <source>
        <dbReference type="Proteomes" id="UP000838878"/>
    </source>
</evidence>